<dbReference type="SUPFAM" id="SSF55729">
    <property type="entry name" value="Acyl-CoA N-acyltransferases (Nat)"/>
    <property type="match status" value="1"/>
</dbReference>
<proteinExistence type="predicted"/>
<dbReference type="InterPro" id="IPR016181">
    <property type="entry name" value="Acyl_CoA_acyltransferase"/>
</dbReference>
<accession>A0A4V3AN97</accession>
<evidence type="ECO:0000256" key="2">
    <source>
        <dbReference type="ARBA" id="ARBA00023315"/>
    </source>
</evidence>
<dbReference type="InterPro" id="IPR000182">
    <property type="entry name" value="GNAT_dom"/>
</dbReference>
<dbReference type="InterPro" id="IPR050832">
    <property type="entry name" value="Bact_Acetyltransf"/>
</dbReference>
<name>A0A4V3AN97_9GAMM</name>
<evidence type="ECO:0000313" key="5">
    <source>
        <dbReference type="Proteomes" id="UP000295543"/>
    </source>
</evidence>
<dbReference type="AlphaFoldDB" id="A0A4V3AN97"/>
<feature type="domain" description="N-acetyltransferase" evidence="3">
    <location>
        <begin position="4"/>
        <end position="151"/>
    </location>
</feature>
<protein>
    <submittedName>
        <fullName evidence="4">GNAT family N-acetyltransferase</fullName>
    </submittedName>
</protein>
<dbReference type="PANTHER" id="PTHR43877:SF2">
    <property type="entry name" value="AMINOALKYLPHOSPHONATE N-ACETYLTRANSFERASE-RELATED"/>
    <property type="match status" value="1"/>
</dbReference>
<organism evidence="4 5">
    <name type="scientific">Luteimonas terrae</name>
    <dbReference type="NCBI Taxonomy" id="1530191"/>
    <lineage>
        <taxon>Bacteria</taxon>
        <taxon>Pseudomonadati</taxon>
        <taxon>Pseudomonadota</taxon>
        <taxon>Gammaproteobacteria</taxon>
        <taxon>Lysobacterales</taxon>
        <taxon>Lysobacteraceae</taxon>
        <taxon>Luteimonas</taxon>
    </lineage>
</organism>
<evidence type="ECO:0000259" key="3">
    <source>
        <dbReference type="PROSITE" id="PS51186"/>
    </source>
</evidence>
<keyword evidence="5" id="KW-1185">Reference proteome</keyword>
<comment type="caution">
    <text evidence="4">The sequence shown here is derived from an EMBL/GenBank/DDBJ whole genome shotgun (WGS) entry which is preliminary data.</text>
</comment>
<evidence type="ECO:0000256" key="1">
    <source>
        <dbReference type="ARBA" id="ARBA00022679"/>
    </source>
</evidence>
<keyword evidence="2" id="KW-0012">Acyltransferase</keyword>
<dbReference type="PANTHER" id="PTHR43877">
    <property type="entry name" value="AMINOALKYLPHOSPHONATE N-ACETYLTRANSFERASE-RELATED-RELATED"/>
    <property type="match status" value="1"/>
</dbReference>
<gene>
    <name evidence="4" type="ORF">E2F49_13490</name>
</gene>
<dbReference type="Pfam" id="PF00583">
    <property type="entry name" value="Acetyltransf_1"/>
    <property type="match status" value="1"/>
</dbReference>
<dbReference type="GO" id="GO:0016747">
    <property type="term" value="F:acyltransferase activity, transferring groups other than amino-acyl groups"/>
    <property type="evidence" value="ECO:0007669"/>
    <property type="project" value="InterPro"/>
</dbReference>
<evidence type="ECO:0000313" key="4">
    <source>
        <dbReference type="EMBL" id="TDK30189.1"/>
    </source>
</evidence>
<dbReference type="EMBL" id="SMTG01000005">
    <property type="protein sequence ID" value="TDK30189.1"/>
    <property type="molecule type" value="Genomic_DNA"/>
</dbReference>
<reference evidence="4 5" key="1">
    <citation type="submission" date="2019-03" db="EMBL/GenBank/DDBJ databases">
        <title>Luteimonas zhaokaii sp.nov., isolated from the rectal contents of Plateau pika in Yushu, Qinghai Province, China.</title>
        <authorList>
            <person name="Zhang G."/>
        </authorList>
    </citation>
    <scope>NUCLEOTIDE SEQUENCE [LARGE SCALE GENOMIC DNA]</scope>
    <source>
        <strain evidence="4 5">THG-MD21</strain>
    </source>
</reference>
<dbReference type="Gene3D" id="3.40.630.30">
    <property type="match status" value="1"/>
</dbReference>
<dbReference type="Proteomes" id="UP000295543">
    <property type="component" value="Unassembled WGS sequence"/>
</dbReference>
<dbReference type="RefSeq" id="WP_133394349.1">
    <property type="nucleotide sequence ID" value="NZ_SMTG01000005.1"/>
</dbReference>
<dbReference type="PROSITE" id="PS51186">
    <property type="entry name" value="GNAT"/>
    <property type="match status" value="1"/>
</dbReference>
<keyword evidence="1 4" id="KW-0808">Transferase</keyword>
<dbReference type="OrthoDB" id="9792929at2"/>
<sequence>MSGSGVRRASIEDLDTAAALFERYRTDFGQAPSPARSRDFLAERLSRNQSVLLLAEGDAGFVQLYPTWSSVRLARVWVLNDLYVLPTQRRRGLARALLDAAAAFARDDGALRLELDTTPDNVAAQALYLAAGWDHFDGSLQFRLPLHTTVV</sequence>